<name>A0A9D9HNI9_9SPIR</name>
<proteinExistence type="predicted"/>
<organism evidence="1 2">
    <name type="scientific">Candidatus Gallitreponema excrementavium</name>
    <dbReference type="NCBI Taxonomy" id="2840840"/>
    <lineage>
        <taxon>Bacteria</taxon>
        <taxon>Pseudomonadati</taxon>
        <taxon>Spirochaetota</taxon>
        <taxon>Spirochaetia</taxon>
        <taxon>Spirochaetales</taxon>
        <taxon>Candidatus Gallitreponema</taxon>
    </lineage>
</organism>
<accession>A0A9D9HNI9</accession>
<reference evidence="1" key="2">
    <citation type="journal article" date="2021" name="PeerJ">
        <title>Extensive microbial diversity within the chicken gut microbiome revealed by metagenomics and culture.</title>
        <authorList>
            <person name="Gilroy R."/>
            <person name="Ravi A."/>
            <person name="Getino M."/>
            <person name="Pursley I."/>
            <person name="Horton D.L."/>
            <person name="Alikhan N.F."/>
            <person name="Baker D."/>
            <person name="Gharbi K."/>
            <person name="Hall N."/>
            <person name="Watson M."/>
            <person name="Adriaenssens E.M."/>
            <person name="Foster-Nyarko E."/>
            <person name="Jarju S."/>
            <person name="Secka A."/>
            <person name="Antonio M."/>
            <person name="Oren A."/>
            <person name="Chaudhuri R.R."/>
            <person name="La Ragione R."/>
            <person name="Hildebrand F."/>
            <person name="Pallen M.J."/>
        </authorList>
    </citation>
    <scope>NUCLEOTIDE SEQUENCE</scope>
    <source>
        <strain evidence="1">10532</strain>
    </source>
</reference>
<dbReference type="AlphaFoldDB" id="A0A9D9HNI9"/>
<comment type="caution">
    <text evidence="1">The sequence shown here is derived from an EMBL/GenBank/DDBJ whole genome shotgun (WGS) entry which is preliminary data.</text>
</comment>
<sequence>MNIKDRVIFWGHYDDIEIPEWHSHSNYGERFDNLNIKKDLTELEQKEIEIMAYGTEEEYLTFLREHGDKKKS</sequence>
<protein>
    <submittedName>
        <fullName evidence="1">Uncharacterized protein</fullName>
    </submittedName>
</protein>
<evidence type="ECO:0000313" key="1">
    <source>
        <dbReference type="EMBL" id="MBO8457131.1"/>
    </source>
</evidence>
<dbReference type="Proteomes" id="UP000823638">
    <property type="component" value="Unassembled WGS sequence"/>
</dbReference>
<evidence type="ECO:0000313" key="2">
    <source>
        <dbReference type="Proteomes" id="UP000823638"/>
    </source>
</evidence>
<dbReference type="EMBL" id="JADIMM010000032">
    <property type="protein sequence ID" value="MBO8457131.1"/>
    <property type="molecule type" value="Genomic_DNA"/>
</dbReference>
<reference evidence="1" key="1">
    <citation type="submission" date="2020-10" db="EMBL/GenBank/DDBJ databases">
        <authorList>
            <person name="Gilroy R."/>
        </authorList>
    </citation>
    <scope>NUCLEOTIDE SEQUENCE</scope>
    <source>
        <strain evidence="1">10532</strain>
    </source>
</reference>
<gene>
    <name evidence="1" type="ORF">IAA81_02750</name>
</gene>